<dbReference type="InterPro" id="IPR031732">
    <property type="entry name" value="DUF4729"/>
</dbReference>
<dbReference type="OrthoDB" id="6745034at2759"/>
<evidence type="ECO:0000259" key="1">
    <source>
        <dbReference type="Pfam" id="PF15866"/>
    </source>
</evidence>
<gene>
    <name evidence="2" type="ORF">GWI33_010152</name>
</gene>
<dbReference type="Pfam" id="PF15866">
    <property type="entry name" value="DUF4729"/>
    <property type="match status" value="1"/>
</dbReference>
<name>A0A834J210_RHYFE</name>
<evidence type="ECO:0000313" key="3">
    <source>
        <dbReference type="Proteomes" id="UP000625711"/>
    </source>
</evidence>
<accession>A0A834J210</accession>
<proteinExistence type="predicted"/>
<sequence>MENTTLSWNVKEECAICGLIEAHSLVYSCPKYHKICEYCYKELSFIAQAKKRPVFCALCKTNGLLLEYKLHSSSNRPHEIEEQIEEDEDKIFEARIGMSKEKFYQQQQLFQKECRSKKNIKSGEKSKVNLPLPSKRPLKCPHHLCRKTVAVAQFVNHFRLEHNDVEIISAEKGKEVVLFFNVTRIVHGQHICLSMLTVYEVNQIDLQTFSSVSVAKTFNKFSQKVPVDTFWLMVTGSKETKTNMSYCVFWLFTNSDDIHHCTLELGSQRDSMSLSTVCAVSSAIDSKDFSSVLRNLRCLLVTKVTLKAMLREGILLNLRVTVH</sequence>
<reference evidence="2" key="1">
    <citation type="submission" date="2020-08" db="EMBL/GenBank/DDBJ databases">
        <title>Genome sequencing and assembly of the red palm weevil Rhynchophorus ferrugineus.</title>
        <authorList>
            <person name="Dias G.B."/>
            <person name="Bergman C.M."/>
            <person name="Manee M."/>
        </authorList>
    </citation>
    <scope>NUCLEOTIDE SEQUENCE</scope>
    <source>
        <strain evidence="2">AA-2017</strain>
        <tissue evidence="2">Whole larva</tissue>
    </source>
</reference>
<evidence type="ECO:0000313" key="2">
    <source>
        <dbReference type="EMBL" id="KAF7285732.1"/>
    </source>
</evidence>
<protein>
    <recommendedName>
        <fullName evidence="1">DUF4729 domain-containing protein</fullName>
    </recommendedName>
</protein>
<feature type="domain" description="DUF4729" evidence="1">
    <location>
        <begin position="139"/>
        <end position="310"/>
    </location>
</feature>
<dbReference type="EMBL" id="JAACXV010000046">
    <property type="protein sequence ID" value="KAF7285732.1"/>
    <property type="molecule type" value="Genomic_DNA"/>
</dbReference>
<keyword evidence="3" id="KW-1185">Reference proteome</keyword>
<dbReference type="Proteomes" id="UP000625711">
    <property type="component" value="Unassembled WGS sequence"/>
</dbReference>
<comment type="caution">
    <text evidence="2">The sequence shown here is derived from an EMBL/GenBank/DDBJ whole genome shotgun (WGS) entry which is preliminary data.</text>
</comment>
<organism evidence="2 3">
    <name type="scientific">Rhynchophorus ferrugineus</name>
    <name type="common">Red palm weevil</name>
    <name type="synonym">Curculio ferrugineus</name>
    <dbReference type="NCBI Taxonomy" id="354439"/>
    <lineage>
        <taxon>Eukaryota</taxon>
        <taxon>Metazoa</taxon>
        <taxon>Ecdysozoa</taxon>
        <taxon>Arthropoda</taxon>
        <taxon>Hexapoda</taxon>
        <taxon>Insecta</taxon>
        <taxon>Pterygota</taxon>
        <taxon>Neoptera</taxon>
        <taxon>Endopterygota</taxon>
        <taxon>Coleoptera</taxon>
        <taxon>Polyphaga</taxon>
        <taxon>Cucujiformia</taxon>
        <taxon>Curculionidae</taxon>
        <taxon>Dryophthorinae</taxon>
        <taxon>Rhynchophorus</taxon>
    </lineage>
</organism>
<dbReference type="AlphaFoldDB" id="A0A834J210"/>